<feature type="region of interest" description="Disordered" evidence="1">
    <location>
        <begin position="115"/>
        <end position="160"/>
    </location>
</feature>
<dbReference type="EMBL" id="BPLQ01004702">
    <property type="protein sequence ID" value="GIY10050.1"/>
    <property type="molecule type" value="Genomic_DNA"/>
</dbReference>
<feature type="compositionally biased region" description="Basic and acidic residues" evidence="1">
    <location>
        <begin position="150"/>
        <end position="160"/>
    </location>
</feature>
<keyword evidence="3" id="KW-1185">Reference proteome</keyword>
<comment type="caution">
    <text evidence="2">The sequence shown here is derived from an EMBL/GenBank/DDBJ whole genome shotgun (WGS) entry which is preliminary data.</text>
</comment>
<name>A0AAV4QKU7_9ARAC</name>
<accession>A0AAV4QKU7</accession>
<evidence type="ECO:0000313" key="3">
    <source>
        <dbReference type="Proteomes" id="UP001054837"/>
    </source>
</evidence>
<organism evidence="2 3">
    <name type="scientific">Caerostris darwini</name>
    <dbReference type="NCBI Taxonomy" id="1538125"/>
    <lineage>
        <taxon>Eukaryota</taxon>
        <taxon>Metazoa</taxon>
        <taxon>Ecdysozoa</taxon>
        <taxon>Arthropoda</taxon>
        <taxon>Chelicerata</taxon>
        <taxon>Arachnida</taxon>
        <taxon>Araneae</taxon>
        <taxon>Araneomorphae</taxon>
        <taxon>Entelegynae</taxon>
        <taxon>Araneoidea</taxon>
        <taxon>Araneidae</taxon>
        <taxon>Caerostris</taxon>
    </lineage>
</organism>
<reference evidence="2 3" key="1">
    <citation type="submission" date="2021-06" db="EMBL/GenBank/DDBJ databases">
        <title>Caerostris darwini draft genome.</title>
        <authorList>
            <person name="Kono N."/>
            <person name="Arakawa K."/>
        </authorList>
    </citation>
    <scope>NUCLEOTIDE SEQUENCE [LARGE SCALE GENOMIC DNA]</scope>
</reference>
<evidence type="ECO:0000313" key="2">
    <source>
        <dbReference type="EMBL" id="GIY10050.1"/>
    </source>
</evidence>
<dbReference type="AlphaFoldDB" id="A0AAV4QKU7"/>
<proteinExistence type="predicted"/>
<gene>
    <name evidence="2" type="ORF">CDAR_33541</name>
</gene>
<protein>
    <submittedName>
        <fullName evidence="2">Uncharacterized protein</fullName>
    </submittedName>
</protein>
<dbReference type="Proteomes" id="UP001054837">
    <property type="component" value="Unassembled WGS sequence"/>
</dbReference>
<sequence>MESAVETPVQSLGTKLSFIEDDIHLHSVFKGTIHSSLSSIDRLVERRGKGVFHEVSPAHSSVRTRDAHAYTSIGALSVKLSSSDGDRNTPHFLFDTNKLTFIAFCVFFSEAQQDPTNPKRYPGSRVNSSSTLPPSPSNGRKMLPASTYRRASDRDHRDTASERCVTHGLIIFSDTQLTAEQQKLQQTH</sequence>
<evidence type="ECO:0000256" key="1">
    <source>
        <dbReference type="SAM" id="MobiDB-lite"/>
    </source>
</evidence>